<dbReference type="CDD" id="cd01127">
    <property type="entry name" value="TrwB_TraG_TraD_VirD4"/>
    <property type="match status" value="1"/>
</dbReference>
<dbReference type="SUPFAM" id="SSF52540">
    <property type="entry name" value="P-loop containing nucleoside triphosphate hydrolases"/>
    <property type="match status" value="1"/>
</dbReference>
<keyword evidence="6" id="KW-1133">Transmembrane helix</keyword>
<dbReference type="Gene3D" id="3.40.50.300">
    <property type="entry name" value="P-loop containing nucleotide triphosphate hydrolases"/>
    <property type="match status" value="1"/>
</dbReference>
<keyword evidence="6" id="KW-0812">Transmembrane</keyword>
<evidence type="ECO:0000313" key="8">
    <source>
        <dbReference type="EMBL" id="NBH31626.1"/>
    </source>
</evidence>
<feature type="compositionally biased region" description="Basic and acidic residues" evidence="5">
    <location>
        <begin position="258"/>
        <end position="277"/>
    </location>
</feature>
<evidence type="ECO:0000256" key="5">
    <source>
        <dbReference type="SAM" id="MobiDB-lite"/>
    </source>
</evidence>
<evidence type="ECO:0000313" key="9">
    <source>
        <dbReference type="Proteomes" id="UP000481807"/>
    </source>
</evidence>
<evidence type="ECO:0000256" key="6">
    <source>
        <dbReference type="SAM" id="Phobius"/>
    </source>
</evidence>
<dbReference type="Proteomes" id="UP000481807">
    <property type="component" value="Unassembled WGS sequence"/>
</dbReference>
<gene>
    <name evidence="8" type="ORF">D3Z30_11645</name>
</gene>
<comment type="caution">
    <text evidence="8">The sequence shown here is derived from an EMBL/GenBank/DDBJ whole genome shotgun (WGS) entry which is preliminary data.</text>
</comment>
<dbReference type="GO" id="GO:0016020">
    <property type="term" value="C:membrane"/>
    <property type="evidence" value="ECO:0007669"/>
    <property type="project" value="UniProtKB-SubCell"/>
</dbReference>
<dbReference type="Pfam" id="PF01580">
    <property type="entry name" value="FtsK_SpoIIIE"/>
    <property type="match status" value="1"/>
</dbReference>
<keyword evidence="2 4" id="KW-0547">Nucleotide-binding</keyword>
<accession>A0AB36BHR1</accession>
<organism evidence="8 9">
    <name type="scientific">Staphylococcus warneri</name>
    <dbReference type="NCBI Taxonomy" id="1292"/>
    <lineage>
        <taxon>Bacteria</taxon>
        <taxon>Bacillati</taxon>
        <taxon>Bacillota</taxon>
        <taxon>Bacilli</taxon>
        <taxon>Bacillales</taxon>
        <taxon>Staphylococcaceae</taxon>
        <taxon>Staphylococcus</taxon>
    </lineage>
</organism>
<evidence type="ECO:0000256" key="1">
    <source>
        <dbReference type="ARBA" id="ARBA00004141"/>
    </source>
</evidence>
<feature type="region of interest" description="Disordered" evidence="5">
    <location>
        <begin position="258"/>
        <end position="279"/>
    </location>
</feature>
<reference evidence="8 9" key="1">
    <citation type="submission" date="2018-08" db="EMBL/GenBank/DDBJ databases">
        <title>Murine metabolic-syndrome-specific gut microbial biobank.</title>
        <authorList>
            <person name="Liu C."/>
        </authorList>
    </citation>
    <scope>NUCLEOTIDE SEQUENCE [LARGE SCALE GENOMIC DNA]</scope>
    <source>
        <strain evidence="8 9">1XD21-27</strain>
    </source>
</reference>
<feature type="compositionally biased region" description="Low complexity" evidence="5">
    <location>
        <begin position="773"/>
        <end position="788"/>
    </location>
</feature>
<feature type="domain" description="FtsK" evidence="7">
    <location>
        <begin position="420"/>
        <end position="611"/>
    </location>
</feature>
<dbReference type="AlphaFoldDB" id="A0AB36BHR1"/>
<dbReference type="RefSeq" id="WP_160175637.1">
    <property type="nucleotide sequence ID" value="NZ_QXWP01000009.1"/>
</dbReference>
<dbReference type="GO" id="GO:0005524">
    <property type="term" value="F:ATP binding"/>
    <property type="evidence" value="ECO:0007669"/>
    <property type="project" value="UniProtKB-UniRule"/>
</dbReference>
<feature type="binding site" evidence="4">
    <location>
        <begin position="437"/>
        <end position="444"/>
    </location>
    <ligand>
        <name>ATP</name>
        <dbReference type="ChEBI" id="CHEBI:30616"/>
    </ligand>
</feature>
<dbReference type="PANTHER" id="PTHR22683:SF41">
    <property type="entry name" value="DNA TRANSLOCASE FTSK"/>
    <property type="match status" value="1"/>
</dbReference>
<evidence type="ECO:0000256" key="4">
    <source>
        <dbReference type="PROSITE-ProRule" id="PRU00289"/>
    </source>
</evidence>
<feature type="transmembrane region" description="Helical" evidence="6">
    <location>
        <begin position="15"/>
        <end position="37"/>
    </location>
</feature>
<evidence type="ECO:0000259" key="7">
    <source>
        <dbReference type="PROSITE" id="PS50901"/>
    </source>
</evidence>
<sequence>MNSERKRPYAKISKITLYVMMAILVLMTIIFLVFILLRKLISALVHFLFDSDFIGKGIDTIDEFTFNIISSLFGVKNGVHTTHWANSIDNLTSNNAGHWLFLVFLLFVVVLIFYWLTLIMRHHNGEMAPFFNDLESIRLKQKVIKETGSKVKNKSDEKDHKINKLEKLARKNIRKKTKVQIYTMHDEGQIKPVKTYKITIKVPKGKDVKNKVDSKIKDLHISLSEQTGGVSFDQEKKSTDKRYHVFEGSQEVERKVARSLKKEHTSKENDATTKSDDIDIENEGNYPLSLIGDRSTDIERDRVKAQTYADELVERISTYFSTYDMPSEFKYNNVGNSSIEYVYSKRFSKQTKAENQIAKDLSDELKSSGVKVTSRAGTLKVTVPLPKDYRVAIDERDLIRNSLKNASDNTEAVFGIGVDNSRIHYPLSKAPHMLVAGTTGSGKSVGLNYILASLMWHNTPDEVKFGIVDPKMTEFTDYENSPYLITNPITTVADGDGSIFLNYIVHLQEERYKMFEKAKKRKITAYNDWARKNGKPTLPYLVIIVDEFSDMKDVDKDIEKPIRRLGQKARAAGIILIIATQRPSVDVITGTIKANLPMKVAFSVDSVVNSRVILGEDGAEELKGQGDMYIKLNGANELIRAQGGFLKDEEITAITNYVKEHNEKPVYEDYKAVMARLEGEDEEGNEQFNAVSSLQQTRKDQQKEVSKTSSTSNRRKSVDEMTQSELSTLEKAKQKAKQRKAERQAKQQKTNVSESNKKEPKKVSLDIMDYLDQESQSESTESQKSQISSEDKNNKSNVSTEDILGL</sequence>
<dbReference type="InterPro" id="IPR050206">
    <property type="entry name" value="FtsK/SpoIIIE/SftA"/>
</dbReference>
<comment type="subcellular location">
    <subcellularLocation>
        <location evidence="1">Membrane</location>
        <topology evidence="1">Multi-pass membrane protein</topology>
    </subcellularLocation>
</comment>
<feature type="transmembrane region" description="Helical" evidence="6">
    <location>
        <begin position="99"/>
        <end position="119"/>
    </location>
</feature>
<keyword evidence="6" id="KW-0472">Membrane</keyword>
<dbReference type="EMBL" id="QXWP01000009">
    <property type="protein sequence ID" value="NBH31626.1"/>
    <property type="molecule type" value="Genomic_DNA"/>
</dbReference>
<feature type="region of interest" description="Disordered" evidence="5">
    <location>
        <begin position="692"/>
        <end position="806"/>
    </location>
</feature>
<protein>
    <submittedName>
        <fullName evidence="8">DNA translocase FtsK</fullName>
    </submittedName>
</protein>
<dbReference type="InterPro" id="IPR027417">
    <property type="entry name" value="P-loop_NTPase"/>
</dbReference>
<feature type="compositionally biased region" description="Basic and acidic residues" evidence="5">
    <location>
        <begin position="755"/>
        <end position="764"/>
    </location>
</feature>
<keyword evidence="3 4" id="KW-0067">ATP-binding</keyword>
<name>A0AB36BHR1_STAWA</name>
<evidence type="ECO:0000256" key="2">
    <source>
        <dbReference type="ARBA" id="ARBA00022741"/>
    </source>
</evidence>
<dbReference type="PROSITE" id="PS50901">
    <property type="entry name" value="FTSK"/>
    <property type="match status" value="1"/>
</dbReference>
<dbReference type="InterPro" id="IPR002543">
    <property type="entry name" value="FtsK_dom"/>
</dbReference>
<evidence type="ECO:0000256" key="3">
    <source>
        <dbReference type="ARBA" id="ARBA00022840"/>
    </source>
</evidence>
<dbReference type="GO" id="GO:0003677">
    <property type="term" value="F:DNA binding"/>
    <property type="evidence" value="ECO:0007669"/>
    <property type="project" value="InterPro"/>
</dbReference>
<feature type="compositionally biased region" description="Basic and acidic residues" evidence="5">
    <location>
        <begin position="697"/>
        <end position="706"/>
    </location>
</feature>
<feature type="compositionally biased region" description="Basic and acidic residues" evidence="5">
    <location>
        <begin position="728"/>
        <end position="745"/>
    </location>
</feature>
<dbReference type="PANTHER" id="PTHR22683">
    <property type="entry name" value="SPORULATION PROTEIN RELATED"/>
    <property type="match status" value="1"/>
</dbReference>
<proteinExistence type="predicted"/>